<gene>
    <name evidence="2" type="ORF">OPDIPICF_04672</name>
    <name evidence="3" type="ORF">OPDIPICF_04693</name>
</gene>
<dbReference type="Pfam" id="PF18551">
    <property type="entry name" value="TackOD1"/>
    <property type="match status" value="1"/>
</dbReference>
<feature type="domain" description="Thaumarchaeal output" evidence="1">
    <location>
        <begin position="108"/>
        <end position="290"/>
    </location>
</feature>
<evidence type="ECO:0000313" key="3">
    <source>
        <dbReference type="EMBL" id="CAA0113147.1"/>
    </source>
</evidence>
<sequence length="453" mass="52731">MKHLLVIGDPLQAHSDVFEVIQCSFLDRSQITDNTAAIVLNSRDVELVDESLKSLRQHPETALMLVYNQRPTRLGEALGDGKLPDDLPDEIAQYERHLQWLHADVLEKSRYQLENRMIAYLWLNRHRRIRPIRVLATRGMYQYPLIDLWDDYPAKEFWLASASRTELIKTEKLIDRVRACQRCNSGMLNYIDTCPSCHSIDIQTEAAIHCFTCGHIATQGAFMRQDNLVCPNCLTTLRHIGTDYDRPLEDQRCNTCNTLFTDAYVKVHCLYCNFENDIESLKTHRYYSYCLGNLGITQAKTGSDRHMLPAVMGDALSREHFVWMARWVDNLTPRHQKRHMVMALHLKNLDDLSLKRSEIELLNHVEEFGRRLRGELRKTDVFCRYSTSVLFFLLTDADDKAIDNIKARMESIGKEQIDNPLEIHVLLKVFPDTGTVLDFNAWFRHIFEELMDD</sequence>
<dbReference type="Proteomes" id="UP000441399">
    <property type="component" value="Unassembled WGS sequence"/>
</dbReference>
<keyword evidence="4" id="KW-1185">Reference proteome</keyword>
<organism evidence="2 4">
    <name type="scientific">BD1-7 clade bacterium</name>
    <dbReference type="NCBI Taxonomy" id="2029982"/>
    <lineage>
        <taxon>Bacteria</taxon>
        <taxon>Pseudomonadati</taxon>
        <taxon>Pseudomonadota</taxon>
        <taxon>Gammaproteobacteria</taxon>
        <taxon>Cellvibrionales</taxon>
        <taxon>Spongiibacteraceae</taxon>
        <taxon>BD1-7 clade</taxon>
    </lineage>
</organism>
<protein>
    <recommendedName>
        <fullName evidence="1">Thaumarchaeal output domain-containing protein</fullName>
    </recommendedName>
</protein>
<dbReference type="AlphaFoldDB" id="A0A5S9Q6L1"/>
<evidence type="ECO:0000259" key="1">
    <source>
        <dbReference type="Pfam" id="PF18551"/>
    </source>
</evidence>
<dbReference type="EMBL" id="CACSIO010000014">
    <property type="protein sequence ID" value="CAA0112886.1"/>
    <property type="molecule type" value="Genomic_DNA"/>
</dbReference>
<proteinExistence type="predicted"/>
<accession>A0A5S9Q6L1</accession>
<reference evidence="2 4" key="1">
    <citation type="submission" date="2019-11" db="EMBL/GenBank/DDBJ databases">
        <authorList>
            <person name="Holert J."/>
        </authorList>
    </citation>
    <scope>NUCLEOTIDE SEQUENCE [LARGE SCALE GENOMIC DNA]</scope>
    <source>
        <strain evidence="2">SB11_3</strain>
    </source>
</reference>
<evidence type="ECO:0000313" key="4">
    <source>
        <dbReference type="Proteomes" id="UP000441399"/>
    </source>
</evidence>
<dbReference type="OrthoDB" id="8432393at2"/>
<name>A0A5S9Q6L1_9GAMM</name>
<evidence type="ECO:0000313" key="2">
    <source>
        <dbReference type="EMBL" id="CAA0112886.1"/>
    </source>
</evidence>
<dbReference type="EMBL" id="CACSIO010000015">
    <property type="protein sequence ID" value="CAA0113147.1"/>
    <property type="molecule type" value="Genomic_DNA"/>
</dbReference>
<dbReference type="InterPro" id="IPR040572">
    <property type="entry name" value="TackOD1"/>
</dbReference>